<dbReference type="AlphaFoldDB" id="A0A451AV82"/>
<dbReference type="EMBL" id="CAADFZ010000103">
    <property type="protein sequence ID" value="VFK66678.1"/>
    <property type="molecule type" value="Genomic_DNA"/>
</dbReference>
<accession>A0A451AV82</accession>
<organism evidence="2">
    <name type="scientific">Candidatus Kentrum sp. UNK</name>
    <dbReference type="NCBI Taxonomy" id="2126344"/>
    <lineage>
        <taxon>Bacteria</taxon>
        <taxon>Pseudomonadati</taxon>
        <taxon>Pseudomonadota</taxon>
        <taxon>Gammaproteobacteria</taxon>
        <taxon>Candidatus Kentrum</taxon>
    </lineage>
</organism>
<evidence type="ECO:0000313" key="2">
    <source>
        <dbReference type="EMBL" id="VFK69943.1"/>
    </source>
</evidence>
<protein>
    <submittedName>
        <fullName evidence="2">Uncharacterized protein</fullName>
    </submittedName>
</protein>
<dbReference type="EMBL" id="CAADGD010000021">
    <property type="protein sequence ID" value="VFK69943.1"/>
    <property type="molecule type" value="Genomic_DNA"/>
</dbReference>
<reference evidence="2" key="1">
    <citation type="submission" date="2019-02" db="EMBL/GenBank/DDBJ databases">
        <authorList>
            <person name="Gruber-Vodicka R. H."/>
            <person name="Seah K. B. B."/>
        </authorList>
    </citation>
    <scope>NUCLEOTIDE SEQUENCE</scope>
    <source>
        <strain evidence="2">BECK_BY19</strain>
        <strain evidence="1">BECK_BY8</strain>
    </source>
</reference>
<gene>
    <name evidence="1" type="ORF">BECKUNK1418G_GA0071005_110310</name>
    <name evidence="2" type="ORF">BECKUNK1418H_GA0071006_102129</name>
</gene>
<sequence length="166" mass="19452">MNILMKWAGFISALITIINLFAGWPFKPLLSFWEHRLTKIQSSESFKIETIYTESGEVINPQDKFSYKFQIPINARGSTTFKNSDFIWVVLEDQHGGYYLQHPPTKIRDGEWRSHNIRPLDGIKNILWLKVDGLGNQFFSRRAENTEWAKFTKLPDHTLIAYAEMR</sequence>
<evidence type="ECO:0000313" key="1">
    <source>
        <dbReference type="EMBL" id="VFK66678.1"/>
    </source>
</evidence>
<proteinExistence type="predicted"/>
<name>A0A451AV82_9GAMM</name>